<dbReference type="EMBL" id="CP144914">
    <property type="protein sequence ID" value="WWD80029.1"/>
    <property type="molecule type" value="Genomic_DNA"/>
</dbReference>
<dbReference type="RefSeq" id="WP_147805268.1">
    <property type="nucleotide sequence ID" value="NZ_CP144914.1"/>
</dbReference>
<evidence type="ECO:0000313" key="1">
    <source>
        <dbReference type="EMBL" id="WWD80029.1"/>
    </source>
</evidence>
<keyword evidence="2" id="KW-1185">Reference proteome</keyword>
<reference evidence="1 2" key="1">
    <citation type="submission" date="2024-01" db="EMBL/GenBank/DDBJ databases">
        <title>Complete Genome Sequence of Alkalicoccus halolimnae BZ-SZ-XJ29T, a Moderately Halophilic Bacterium Isolated from a Salt Lake.</title>
        <authorList>
            <person name="Zhao B."/>
        </authorList>
    </citation>
    <scope>NUCLEOTIDE SEQUENCE [LARGE SCALE GENOMIC DNA]</scope>
    <source>
        <strain evidence="1 2">BZ-SZ-XJ29</strain>
    </source>
</reference>
<sequence length="99" mass="11624">MKFVCILQENRKPALEQLLLIYESKQHNEYPFIYGLFAEMIQEEFQRKHTIGANVKTPPYVGAQRLKALMHNCIKVLKKVKIFVRKSVKTVYFYGNGCL</sequence>
<gene>
    <name evidence="1" type="ORF">FTX54_000080</name>
</gene>
<name>A0A5C7F2X7_9BACI</name>
<protein>
    <submittedName>
        <fullName evidence="1">Uncharacterized protein</fullName>
    </submittedName>
</protein>
<dbReference type="Proteomes" id="UP000321816">
    <property type="component" value="Chromosome"/>
</dbReference>
<proteinExistence type="predicted"/>
<accession>A0A5C7F2X7</accession>
<evidence type="ECO:0000313" key="2">
    <source>
        <dbReference type="Proteomes" id="UP000321816"/>
    </source>
</evidence>
<dbReference type="AlphaFoldDB" id="A0A5C7F2X7"/>
<organism evidence="1 2">
    <name type="scientific">Alkalicoccus halolimnae</name>
    <dbReference type="NCBI Taxonomy" id="1667239"/>
    <lineage>
        <taxon>Bacteria</taxon>
        <taxon>Bacillati</taxon>
        <taxon>Bacillota</taxon>
        <taxon>Bacilli</taxon>
        <taxon>Bacillales</taxon>
        <taxon>Bacillaceae</taxon>
        <taxon>Alkalicoccus</taxon>
    </lineage>
</organism>
<dbReference type="KEGG" id="ahal:FTX54_000080"/>